<name>A0AAP9NKV8_9GAMM</name>
<reference evidence="1 2" key="1">
    <citation type="submission" date="2019-12" db="EMBL/GenBank/DDBJ databases">
        <title>Genome sequencing and assembly of endphytes of Porphyra tenera.</title>
        <authorList>
            <person name="Park J.M."/>
            <person name="Shin R."/>
            <person name="Jo S.H."/>
        </authorList>
    </citation>
    <scope>NUCLEOTIDE SEQUENCE [LARGE SCALE GENOMIC DNA]</scope>
    <source>
        <strain evidence="1 2">GPM3</strain>
    </source>
</reference>
<dbReference type="EMBL" id="CP054580">
    <property type="protein sequence ID" value="QKS23797.1"/>
    <property type="molecule type" value="Genomic_DNA"/>
</dbReference>
<evidence type="ECO:0000313" key="1">
    <source>
        <dbReference type="EMBL" id="QKS23797.1"/>
    </source>
</evidence>
<sequence length="52" mass="6066">MHQYFTKRIVIKCVGVVDFDQWRTTTLCKRIIPVLQAGAALNLREDVRHEPV</sequence>
<organism evidence="1 2">
    <name type="scientific">Vreelandella titanicae</name>
    <dbReference type="NCBI Taxonomy" id="664683"/>
    <lineage>
        <taxon>Bacteria</taxon>
        <taxon>Pseudomonadati</taxon>
        <taxon>Pseudomonadota</taxon>
        <taxon>Gammaproteobacteria</taxon>
        <taxon>Oceanospirillales</taxon>
        <taxon>Halomonadaceae</taxon>
        <taxon>Vreelandella</taxon>
    </lineage>
</organism>
<keyword evidence="2" id="KW-1185">Reference proteome</keyword>
<dbReference type="AlphaFoldDB" id="A0AAP9NKV8"/>
<gene>
    <name evidence="1" type="ORF">FX987_01564</name>
</gene>
<evidence type="ECO:0000313" key="2">
    <source>
        <dbReference type="Proteomes" id="UP000509761"/>
    </source>
</evidence>
<proteinExistence type="predicted"/>
<protein>
    <submittedName>
        <fullName evidence="1">Uncharacterized protein</fullName>
    </submittedName>
</protein>
<accession>A0AAP9NKV8</accession>
<dbReference type="Proteomes" id="UP000509761">
    <property type="component" value="Chromosome"/>
</dbReference>